<accession>A0A2A2H7B1</accession>
<keyword evidence="2" id="KW-1185">Reference proteome</keyword>
<comment type="caution">
    <text evidence="1">The sequence shown here is derived from an EMBL/GenBank/DDBJ whole genome shotgun (WGS) entry which is preliminary data.</text>
</comment>
<dbReference type="InterPro" id="IPR036821">
    <property type="entry name" value="Peptide_deformylase_sf"/>
</dbReference>
<dbReference type="AlphaFoldDB" id="A0A2A2H7B1"/>
<protein>
    <submittedName>
        <fullName evidence="1">Uncharacterized protein</fullName>
    </submittedName>
</protein>
<dbReference type="EMBL" id="LMVM01000009">
    <property type="protein sequence ID" value="PAV05287.1"/>
    <property type="molecule type" value="Genomic_DNA"/>
</dbReference>
<dbReference type="SUPFAM" id="SSF56420">
    <property type="entry name" value="Peptide deformylase"/>
    <property type="match status" value="1"/>
</dbReference>
<evidence type="ECO:0000313" key="2">
    <source>
        <dbReference type="Proteomes" id="UP000217784"/>
    </source>
</evidence>
<name>A0A2A2H7B1_METBR</name>
<sequence length="161" mass="18829">MEKEVIEKLKIPQDVFLPLLFSIKFGGDWSLKVKSTNVMAIKEKITRFDEEKMIGYTLENVFLFLNPVILNQEGIIYRLEKCGNKKEREIVKRPYKTTIEAEYAIKASLNPLTKKIRLKKVEGPFNFTGSNAYGVSHEMEHLLSDEIRGEPFFEFEYEIEE</sequence>
<reference evidence="1 2" key="1">
    <citation type="journal article" date="2017" name="BMC Genomics">
        <title>Genomic analysis of methanogenic archaea reveals a shift towards energy conservation.</title>
        <authorList>
            <person name="Gilmore S.P."/>
            <person name="Henske J.K."/>
            <person name="Sexton J.A."/>
            <person name="Solomon K.V."/>
            <person name="Seppala S."/>
            <person name="Yoo J.I."/>
            <person name="Huyett L.M."/>
            <person name="Pressman A."/>
            <person name="Cogan J.Z."/>
            <person name="Kivenson V."/>
            <person name="Peng X."/>
            <person name="Tan Y."/>
            <person name="Valentine D.L."/>
            <person name="O'Malley M.A."/>
        </authorList>
    </citation>
    <scope>NUCLEOTIDE SEQUENCE [LARGE SCALE GENOMIC DNA]</scope>
    <source>
        <strain evidence="1 2">M.o.H.</strain>
    </source>
</reference>
<evidence type="ECO:0000313" key="1">
    <source>
        <dbReference type="EMBL" id="PAV05287.1"/>
    </source>
</evidence>
<proteinExistence type="predicted"/>
<organism evidence="1 2">
    <name type="scientific">Methanobacterium bryantii</name>
    <dbReference type="NCBI Taxonomy" id="2161"/>
    <lineage>
        <taxon>Archaea</taxon>
        <taxon>Methanobacteriati</taxon>
        <taxon>Methanobacteriota</taxon>
        <taxon>Methanomada group</taxon>
        <taxon>Methanobacteria</taxon>
        <taxon>Methanobacteriales</taxon>
        <taxon>Methanobacteriaceae</taxon>
        <taxon>Methanobacterium</taxon>
    </lineage>
</organism>
<dbReference type="OrthoDB" id="77241at2157"/>
<gene>
    <name evidence="1" type="ORF">ASJ80_09575</name>
</gene>
<dbReference type="Proteomes" id="UP000217784">
    <property type="component" value="Unassembled WGS sequence"/>
</dbReference>
<dbReference type="RefSeq" id="WP_069583194.1">
    <property type="nucleotide sequence ID" value="NZ_LMVM01000009.1"/>
</dbReference>